<dbReference type="GO" id="GO:0005886">
    <property type="term" value="C:plasma membrane"/>
    <property type="evidence" value="ECO:0007669"/>
    <property type="project" value="UniProtKB-SubCell"/>
</dbReference>
<sequence>MRLINRHPDRAGRMLLVLLPFALLLFAYFMGSAQRLADNPNDKLLPSASQMIAAVDRLAFTEDKRTGGYAFWQDTASSLTRLGMGIGIAAVVGLCLGIAAGILPLLRAPLSPLLTVLSMVPPLAILPILFIVFGLGELSKVMLIVIGITPILARDLEQRAREIPQELLIKAQTLGASTWTLILRVVLPQLLPRLLIALRLVLGSAWLFLIAAEAIASTDGLGYRIFLVRRYMAMDVILPYVVWITLLAWLMDLGLRQLTRLCFPWYEGAKA</sequence>
<evidence type="ECO:0000256" key="3">
    <source>
        <dbReference type="ARBA" id="ARBA00022475"/>
    </source>
</evidence>
<dbReference type="InterPro" id="IPR000515">
    <property type="entry name" value="MetI-like"/>
</dbReference>
<dbReference type="Pfam" id="PF00528">
    <property type="entry name" value="BPD_transp_1"/>
    <property type="match status" value="1"/>
</dbReference>
<organism evidence="9 10">
    <name type="scientific">Phytopseudomonas seleniipraecipitans</name>
    <dbReference type="NCBI Taxonomy" id="640205"/>
    <lineage>
        <taxon>Bacteria</taxon>
        <taxon>Pseudomonadati</taxon>
        <taxon>Pseudomonadota</taxon>
        <taxon>Gammaproteobacteria</taxon>
        <taxon>Pseudomonadales</taxon>
        <taxon>Pseudomonadaceae</taxon>
        <taxon>Phytopseudomonas</taxon>
    </lineage>
</organism>
<name>A0A1G7J4C9_9GAMM</name>
<dbReference type="Proteomes" id="UP000243378">
    <property type="component" value="Unassembled WGS sequence"/>
</dbReference>
<dbReference type="RefSeq" id="WP_092365373.1">
    <property type="nucleotide sequence ID" value="NZ_FNBM01000002.1"/>
</dbReference>
<dbReference type="AlphaFoldDB" id="A0A1G7J4C9"/>
<protein>
    <submittedName>
        <fullName evidence="9">NitT/TauT family transport system permease protein</fullName>
    </submittedName>
</protein>
<keyword evidence="3" id="KW-1003">Cell membrane</keyword>
<feature type="transmembrane region" description="Helical" evidence="7">
    <location>
        <begin position="113"/>
        <end position="132"/>
    </location>
</feature>
<dbReference type="STRING" id="640205.SAMN05216381_0980"/>
<evidence type="ECO:0000256" key="2">
    <source>
        <dbReference type="ARBA" id="ARBA00022448"/>
    </source>
</evidence>
<dbReference type="GO" id="GO:0010438">
    <property type="term" value="P:cellular response to sulfur starvation"/>
    <property type="evidence" value="ECO:0007669"/>
    <property type="project" value="TreeGrafter"/>
</dbReference>
<evidence type="ECO:0000313" key="9">
    <source>
        <dbReference type="EMBL" id="SDF19743.1"/>
    </source>
</evidence>
<evidence type="ECO:0000256" key="5">
    <source>
        <dbReference type="ARBA" id="ARBA00022989"/>
    </source>
</evidence>
<reference evidence="9 10" key="1">
    <citation type="submission" date="2016-10" db="EMBL/GenBank/DDBJ databases">
        <authorList>
            <person name="de Groot N.N."/>
        </authorList>
    </citation>
    <scope>NUCLEOTIDE SEQUENCE [LARGE SCALE GENOMIC DNA]</scope>
    <source>
        <strain evidence="9 10">LMG 25475</strain>
    </source>
</reference>
<evidence type="ECO:0000256" key="1">
    <source>
        <dbReference type="ARBA" id="ARBA00004651"/>
    </source>
</evidence>
<evidence type="ECO:0000256" key="7">
    <source>
        <dbReference type="RuleBase" id="RU363032"/>
    </source>
</evidence>
<keyword evidence="4 7" id="KW-0812">Transmembrane</keyword>
<feature type="transmembrane region" description="Helical" evidence="7">
    <location>
        <begin position="232"/>
        <end position="251"/>
    </location>
</feature>
<dbReference type="PANTHER" id="PTHR30151">
    <property type="entry name" value="ALKANE SULFONATE ABC TRANSPORTER-RELATED, MEMBRANE SUBUNIT"/>
    <property type="match status" value="1"/>
</dbReference>
<evidence type="ECO:0000313" key="10">
    <source>
        <dbReference type="Proteomes" id="UP000243378"/>
    </source>
</evidence>
<comment type="subcellular location">
    <subcellularLocation>
        <location evidence="1 7">Cell membrane</location>
        <topology evidence="1 7">Multi-pass membrane protein</topology>
    </subcellularLocation>
</comment>
<dbReference type="InterPro" id="IPR035906">
    <property type="entry name" value="MetI-like_sf"/>
</dbReference>
<feature type="domain" description="ABC transmembrane type-1" evidence="8">
    <location>
        <begin position="75"/>
        <end position="259"/>
    </location>
</feature>
<dbReference type="PROSITE" id="PS50928">
    <property type="entry name" value="ABC_TM1"/>
    <property type="match status" value="1"/>
</dbReference>
<proteinExistence type="inferred from homology"/>
<dbReference type="EMBL" id="FNBM01000002">
    <property type="protein sequence ID" value="SDF19743.1"/>
    <property type="molecule type" value="Genomic_DNA"/>
</dbReference>
<gene>
    <name evidence="9" type="ORF">SAMN05216381_0980</name>
</gene>
<evidence type="ECO:0000256" key="4">
    <source>
        <dbReference type="ARBA" id="ARBA00022692"/>
    </source>
</evidence>
<keyword evidence="6 7" id="KW-0472">Membrane</keyword>
<feature type="transmembrane region" description="Helical" evidence="7">
    <location>
        <begin position="193"/>
        <end position="212"/>
    </location>
</feature>
<dbReference type="PANTHER" id="PTHR30151:SF25">
    <property type="entry name" value="TAURINE TRANSPORT SYSTEM PERMEASE PROTEIN TAUC"/>
    <property type="match status" value="1"/>
</dbReference>
<keyword evidence="5 7" id="KW-1133">Transmembrane helix</keyword>
<accession>A0A1G7J4C9</accession>
<dbReference type="OrthoDB" id="258894at2"/>
<dbReference type="CDD" id="cd06261">
    <property type="entry name" value="TM_PBP2"/>
    <property type="match status" value="1"/>
</dbReference>
<dbReference type="SUPFAM" id="SSF161098">
    <property type="entry name" value="MetI-like"/>
    <property type="match status" value="1"/>
</dbReference>
<comment type="similarity">
    <text evidence="7">Belongs to the binding-protein-dependent transport system permease family.</text>
</comment>
<feature type="transmembrane region" description="Helical" evidence="7">
    <location>
        <begin position="168"/>
        <end position="187"/>
    </location>
</feature>
<evidence type="ECO:0000259" key="8">
    <source>
        <dbReference type="PROSITE" id="PS50928"/>
    </source>
</evidence>
<evidence type="ECO:0000256" key="6">
    <source>
        <dbReference type="ARBA" id="ARBA00023136"/>
    </source>
</evidence>
<dbReference type="Gene3D" id="1.10.3720.10">
    <property type="entry name" value="MetI-like"/>
    <property type="match status" value="1"/>
</dbReference>
<feature type="transmembrane region" description="Helical" evidence="7">
    <location>
        <begin position="82"/>
        <end position="106"/>
    </location>
</feature>
<dbReference type="GO" id="GO:0055085">
    <property type="term" value="P:transmembrane transport"/>
    <property type="evidence" value="ECO:0007669"/>
    <property type="project" value="InterPro"/>
</dbReference>
<keyword evidence="2 7" id="KW-0813">Transport</keyword>